<dbReference type="Proteomes" id="UP000191154">
    <property type="component" value="Unassembled WGS sequence"/>
</dbReference>
<evidence type="ECO:0000259" key="3">
    <source>
        <dbReference type="SMART" id="SM00062"/>
    </source>
</evidence>
<gene>
    <name evidence="4" type="primary">ssuA_1</name>
    <name evidence="4" type="ORF">CLOSAC_12170</name>
</gene>
<dbReference type="EMBL" id="LZYZ01000002">
    <property type="protein sequence ID" value="OOM14344.1"/>
    <property type="molecule type" value="Genomic_DNA"/>
</dbReference>
<protein>
    <submittedName>
        <fullName evidence="4">Putative aliphatic sulfonates-binding protein</fullName>
    </submittedName>
</protein>
<sequence length="348" mass="37931">MNKNRLFKLVSIIMSVAFGVIGCSVNNSKTSESQNKQTTTDGNSIDLSKVTLRVGQTGWPAYESALKAAGLDNTPYKVEYNTFQGGNLCLQAMAADQIDFIGSSETPPVFAAESQNQGNFKIVAVSHASTLLQELVIPKDSDIKSVADLKGKKVGYINSTTAQYFLIKMLEKAGLKWNDINAKQLSTADGVTALTGGQIDAFASYGVSIIAAHKNGATTLESAQNILSGYFPYEASVTALKDEGKKAAITDYLGRLEKANQWKRDNPEAWAKISSDPQGFSYEEGLDTFKKQEEQIKSEVIPIDDKVIASQQDLSDVFLALGLIKNKQDVKEFYSHELDDDLKKALNK</sequence>
<dbReference type="PROSITE" id="PS51257">
    <property type="entry name" value="PROKAR_LIPOPROTEIN"/>
    <property type="match status" value="1"/>
</dbReference>
<dbReference type="SUPFAM" id="SSF53850">
    <property type="entry name" value="Periplasmic binding protein-like II"/>
    <property type="match status" value="1"/>
</dbReference>
<evidence type="ECO:0000313" key="4">
    <source>
        <dbReference type="EMBL" id="OOM14344.1"/>
    </source>
</evidence>
<comment type="caution">
    <text evidence="4">The sequence shown here is derived from an EMBL/GenBank/DDBJ whole genome shotgun (WGS) entry which is preliminary data.</text>
</comment>
<dbReference type="PANTHER" id="PTHR30024:SF48">
    <property type="entry name" value="ABC TRANSPORTER SUBSTRATE-BINDING PROTEIN"/>
    <property type="match status" value="1"/>
</dbReference>
<proteinExistence type="inferred from homology"/>
<dbReference type="CDD" id="cd13558">
    <property type="entry name" value="PBP2_SsuA_like_2"/>
    <property type="match status" value="1"/>
</dbReference>
<feature type="chain" id="PRO_5039229443" evidence="2">
    <location>
        <begin position="20"/>
        <end position="348"/>
    </location>
</feature>
<dbReference type="PANTHER" id="PTHR30024">
    <property type="entry name" value="ALIPHATIC SULFONATES-BINDING PROTEIN-RELATED"/>
    <property type="match status" value="1"/>
</dbReference>
<dbReference type="Pfam" id="PF09084">
    <property type="entry name" value="NMT1"/>
    <property type="match status" value="1"/>
</dbReference>
<evidence type="ECO:0000256" key="1">
    <source>
        <dbReference type="ARBA" id="ARBA00010742"/>
    </source>
</evidence>
<dbReference type="Gene3D" id="3.40.190.10">
    <property type="entry name" value="Periplasmic binding protein-like II"/>
    <property type="match status" value="2"/>
</dbReference>
<reference evidence="4 5" key="1">
    <citation type="submission" date="2016-05" db="EMBL/GenBank/DDBJ databases">
        <title>Microbial solvent formation.</title>
        <authorList>
            <person name="Poehlein A."/>
            <person name="Montoya Solano J.D."/>
            <person name="Flitsch S."/>
            <person name="Krabben P."/>
            <person name="Duerre P."/>
            <person name="Daniel R."/>
        </authorList>
    </citation>
    <scope>NUCLEOTIDE SEQUENCE [LARGE SCALE GENOMIC DNA]</scope>
    <source>
        <strain evidence="4 5">L1-8</strain>
    </source>
</reference>
<evidence type="ECO:0000256" key="2">
    <source>
        <dbReference type="SAM" id="SignalP"/>
    </source>
</evidence>
<name>A0A1S8NCW2_CLOSA</name>
<keyword evidence="2" id="KW-0732">Signal</keyword>
<feature type="signal peptide" evidence="2">
    <location>
        <begin position="1"/>
        <end position="19"/>
    </location>
</feature>
<feature type="domain" description="Solute-binding protein family 3/N-terminal" evidence="3">
    <location>
        <begin position="51"/>
        <end position="277"/>
    </location>
</feature>
<dbReference type="SMART" id="SM00062">
    <property type="entry name" value="PBPb"/>
    <property type="match status" value="1"/>
</dbReference>
<dbReference type="InterPro" id="IPR001638">
    <property type="entry name" value="Solute-binding_3/MltF_N"/>
</dbReference>
<evidence type="ECO:0000313" key="5">
    <source>
        <dbReference type="Proteomes" id="UP000191154"/>
    </source>
</evidence>
<organism evidence="4 5">
    <name type="scientific">Clostridium saccharobutylicum</name>
    <dbReference type="NCBI Taxonomy" id="169679"/>
    <lineage>
        <taxon>Bacteria</taxon>
        <taxon>Bacillati</taxon>
        <taxon>Bacillota</taxon>
        <taxon>Clostridia</taxon>
        <taxon>Eubacteriales</taxon>
        <taxon>Clostridiaceae</taxon>
        <taxon>Clostridium</taxon>
    </lineage>
</organism>
<accession>A0A1S8NCW2</accession>
<dbReference type="InterPro" id="IPR015168">
    <property type="entry name" value="SsuA/THI5"/>
</dbReference>
<dbReference type="AlphaFoldDB" id="A0A1S8NCW2"/>
<comment type="similarity">
    <text evidence="1">Belongs to the bacterial solute-binding protein SsuA/TauA family.</text>
</comment>
<dbReference type="RefSeq" id="WP_077864613.1">
    <property type="nucleotide sequence ID" value="NZ_LZYZ01000002.1"/>
</dbReference>